<evidence type="ECO:0000313" key="11">
    <source>
        <dbReference type="Proteomes" id="UP000006365"/>
    </source>
</evidence>
<dbReference type="EMBL" id="CP002364">
    <property type="protein sequence ID" value="ADW17995.1"/>
    <property type="molecule type" value="Genomic_DNA"/>
</dbReference>
<evidence type="ECO:0000259" key="9">
    <source>
        <dbReference type="Pfam" id="PF22638"/>
    </source>
</evidence>
<dbReference type="PRINTS" id="PR01005">
    <property type="entry name" value="FLGHOOKAP1"/>
</dbReference>
<sequence length="465" mass="48746">MGSLITSLYTGASGIFTSQTAIQVTGNNITNAATEGYSRQTAHVTSSTPLTQGGLTYGTGSAVDAIDRANDAFITRQLMAQSATYGQYEAASTPLADIERILDIGDTGLASAIDSFFDAWEELSTNPSGVAERQQVVQEAADLAYHCNQIAQQLDEVVSGINTSIESAIPDLNDQLRQIADLNQSIMRTELAGGDANTLRDQRDLLVQQASETCGAAAYTDDNGMVCLQLQNGLPLVTGNVAASFSTAQVDGLTQISLTSAGTTFSLDDQDFGGALKGWLEVRDVTLPELHSDLDRLAYTIATDVNDLISTMGGLDQNGNAAIALFSLVAPTNPLANAWDGAAASIAAAFDDPTLIAAGITGTTADNSLCLEIAALRDTTSINGATYAEEYARIAANAGLLVSSNEQLLSSSGDLLDALNSKRDAVSGVSTDEEMVLLIQYQAGYEAASNYISVVKEMLDTLLRM</sequence>
<evidence type="ECO:0000256" key="1">
    <source>
        <dbReference type="ARBA" id="ARBA00004365"/>
    </source>
</evidence>
<organism evidence="10 11">
    <name type="scientific">Desulfobulbus propionicus (strain ATCC 33891 / DSM 2032 / VKM B-1956 / 1pr3)</name>
    <dbReference type="NCBI Taxonomy" id="577650"/>
    <lineage>
        <taxon>Bacteria</taxon>
        <taxon>Pseudomonadati</taxon>
        <taxon>Thermodesulfobacteriota</taxon>
        <taxon>Desulfobulbia</taxon>
        <taxon>Desulfobulbales</taxon>
        <taxon>Desulfobulbaceae</taxon>
        <taxon>Desulfobulbus</taxon>
    </lineage>
</organism>
<keyword evidence="10" id="KW-0966">Cell projection</keyword>
<dbReference type="NCBIfam" id="TIGR02492">
    <property type="entry name" value="flgK_ends"/>
    <property type="match status" value="1"/>
</dbReference>
<dbReference type="GO" id="GO:0009424">
    <property type="term" value="C:bacterial-type flagellum hook"/>
    <property type="evidence" value="ECO:0007669"/>
    <property type="project" value="UniProtKB-UniRule"/>
</dbReference>
<evidence type="ECO:0000313" key="10">
    <source>
        <dbReference type="EMBL" id="ADW17995.1"/>
    </source>
</evidence>
<dbReference type="PANTHER" id="PTHR30033">
    <property type="entry name" value="FLAGELLAR HOOK-ASSOCIATED PROTEIN 1"/>
    <property type="match status" value="1"/>
</dbReference>
<keyword evidence="10" id="KW-0282">Flagellum</keyword>
<comment type="subcellular location">
    <subcellularLocation>
        <location evidence="1 7">Bacterial flagellum</location>
    </subcellularLocation>
    <subcellularLocation>
        <location evidence="2 7">Secreted</location>
    </subcellularLocation>
</comment>
<keyword evidence="11" id="KW-1185">Reference proteome</keyword>
<keyword evidence="10" id="KW-0969">Cilium</keyword>
<proteinExistence type="inferred from homology"/>
<dbReference type="SUPFAM" id="SSF64518">
    <property type="entry name" value="Phase 1 flagellin"/>
    <property type="match status" value="1"/>
</dbReference>
<protein>
    <recommendedName>
        <fullName evidence="4 7">Flagellar hook-associated protein 1</fullName>
        <shortName evidence="7">HAP1</shortName>
    </recommendedName>
</protein>
<comment type="similarity">
    <text evidence="3 7">Belongs to the flagella basal body rod proteins family.</text>
</comment>
<dbReference type="AlphaFoldDB" id="A0A7U3YMA9"/>
<feature type="domain" description="Flagellar hook-associated protein FlgK helical" evidence="9">
    <location>
        <begin position="96"/>
        <end position="326"/>
    </location>
</feature>
<dbReference type="Pfam" id="PF06429">
    <property type="entry name" value="Flg_bbr_C"/>
    <property type="match status" value="1"/>
</dbReference>
<name>A0A7U3YMA9_DESPD</name>
<evidence type="ECO:0000256" key="4">
    <source>
        <dbReference type="ARBA" id="ARBA00016244"/>
    </source>
</evidence>
<dbReference type="Pfam" id="PF22638">
    <property type="entry name" value="FlgK_D1"/>
    <property type="match status" value="1"/>
</dbReference>
<dbReference type="GO" id="GO:0005198">
    <property type="term" value="F:structural molecule activity"/>
    <property type="evidence" value="ECO:0007669"/>
    <property type="project" value="UniProtKB-UniRule"/>
</dbReference>
<keyword evidence="5 7" id="KW-0964">Secreted</keyword>
<evidence type="ECO:0000256" key="6">
    <source>
        <dbReference type="ARBA" id="ARBA00023143"/>
    </source>
</evidence>
<dbReference type="GO" id="GO:0044780">
    <property type="term" value="P:bacterial-type flagellum assembly"/>
    <property type="evidence" value="ECO:0007669"/>
    <property type="project" value="InterPro"/>
</dbReference>
<dbReference type="GO" id="GO:0005576">
    <property type="term" value="C:extracellular region"/>
    <property type="evidence" value="ECO:0007669"/>
    <property type="project" value="UniProtKB-SubCell"/>
</dbReference>
<dbReference type="PANTHER" id="PTHR30033:SF1">
    <property type="entry name" value="FLAGELLAR HOOK-ASSOCIATED PROTEIN 1"/>
    <property type="match status" value="1"/>
</dbReference>
<evidence type="ECO:0000256" key="2">
    <source>
        <dbReference type="ARBA" id="ARBA00004613"/>
    </source>
</evidence>
<evidence type="ECO:0000256" key="5">
    <source>
        <dbReference type="ARBA" id="ARBA00022525"/>
    </source>
</evidence>
<keyword evidence="6 7" id="KW-0975">Bacterial flagellum</keyword>
<dbReference type="Proteomes" id="UP000006365">
    <property type="component" value="Chromosome"/>
</dbReference>
<dbReference type="KEGG" id="dpr:Despr_1847"/>
<accession>A0A7U3YMA9</accession>
<feature type="domain" description="Flagellar basal-body/hook protein C-terminal" evidence="8">
    <location>
        <begin position="427"/>
        <end position="465"/>
    </location>
</feature>
<gene>
    <name evidence="7" type="primary">flgK</name>
    <name evidence="10" type="ordered locus">Despr_1847</name>
</gene>
<reference evidence="10 11" key="1">
    <citation type="journal article" date="2011" name="Stand. Genomic Sci.">
        <title>Complete genome sequence of Desulfobulbus propionicus type strain (1pr3).</title>
        <authorList>
            <person name="Pagani I."/>
            <person name="Lapidus A."/>
            <person name="Nolan M."/>
            <person name="Lucas S."/>
            <person name="Hammon N."/>
            <person name="Deshpande S."/>
            <person name="Cheng J.F."/>
            <person name="Chertkov O."/>
            <person name="Davenport K."/>
            <person name="Tapia R."/>
            <person name="Han C."/>
            <person name="Goodwin L."/>
            <person name="Pitluck S."/>
            <person name="Liolios K."/>
            <person name="Mavromatis K."/>
            <person name="Ivanova N."/>
            <person name="Mikhailova N."/>
            <person name="Pati A."/>
            <person name="Chen A."/>
            <person name="Palaniappan K."/>
            <person name="Land M."/>
            <person name="Hauser L."/>
            <person name="Chang Y.J."/>
            <person name="Jeffries C.D."/>
            <person name="Detter J.C."/>
            <person name="Brambilla E."/>
            <person name="Kannan K.P."/>
            <person name="Djao O.D."/>
            <person name="Rohde M."/>
            <person name="Pukall R."/>
            <person name="Spring S."/>
            <person name="Goker M."/>
            <person name="Sikorski J."/>
            <person name="Woyke T."/>
            <person name="Bristow J."/>
            <person name="Eisen J.A."/>
            <person name="Markowitz V."/>
            <person name="Hugenholtz P."/>
            <person name="Kyrpides N.C."/>
            <person name="Klenk H.P."/>
        </authorList>
    </citation>
    <scope>NUCLEOTIDE SEQUENCE [LARGE SCALE GENOMIC DNA]</scope>
    <source>
        <strain evidence="11">ATCC 33891 / DSM 2032 / 1pr3</strain>
    </source>
</reference>
<evidence type="ECO:0000256" key="3">
    <source>
        <dbReference type="ARBA" id="ARBA00009677"/>
    </source>
</evidence>
<evidence type="ECO:0000256" key="7">
    <source>
        <dbReference type="RuleBase" id="RU362065"/>
    </source>
</evidence>
<dbReference type="InterPro" id="IPR053927">
    <property type="entry name" value="FlgK_helical"/>
</dbReference>
<evidence type="ECO:0000259" key="8">
    <source>
        <dbReference type="Pfam" id="PF06429"/>
    </source>
</evidence>
<dbReference type="InterPro" id="IPR010930">
    <property type="entry name" value="Flg_bb/hook_C_dom"/>
</dbReference>
<dbReference type="RefSeq" id="WP_015724535.1">
    <property type="nucleotide sequence ID" value="NC_014972.1"/>
</dbReference>
<dbReference type="InterPro" id="IPR002371">
    <property type="entry name" value="FlgK"/>
</dbReference>